<evidence type="ECO:0000256" key="2">
    <source>
        <dbReference type="SAM" id="SignalP"/>
    </source>
</evidence>
<proteinExistence type="predicted"/>
<feature type="compositionally biased region" description="Basic and acidic residues" evidence="1">
    <location>
        <begin position="192"/>
        <end position="222"/>
    </location>
</feature>
<accession>Q4N392</accession>
<comment type="caution">
    <text evidence="3">The sequence shown here is derived from an EMBL/GenBank/DDBJ whole genome shotgun (WGS) entry which is preliminary data.</text>
</comment>
<gene>
    <name evidence="3" type="ordered locus">TP04_0095</name>
</gene>
<dbReference type="EMBL" id="AAGK01000004">
    <property type="protein sequence ID" value="EAN31447.1"/>
    <property type="molecule type" value="Genomic_DNA"/>
</dbReference>
<dbReference type="InParanoid" id="Q4N392"/>
<dbReference type="InterPro" id="IPR007480">
    <property type="entry name" value="DUF529"/>
</dbReference>
<feature type="region of interest" description="Disordered" evidence="1">
    <location>
        <begin position="153"/>
        <end position="222"/>
    </location>
</feature>
<dbReference type="RefSeq" id="XP_763730.1">
    <property type="nucleotide sequence ID" value="XM_758637.1"/>
</dbReference>
<evidence type="ECO:0000313" key="4">
    <source>
        <dbReference type="Proteomes" id="UP000001949"/>
    </source>
</evidence>
<dbReference type="Pfam" id="PF04385">
    <property type="entry name" value="FAINT"/>
    <property type="match status" value="1"/>
</dbReference>
<feature type="compositionally biased region" description="Low complexity" evidence="1">
    <location>
        <begin position="38"/>
        <end position="61"/>
    </location>
</feature>
<dbReference type="VEuPathDB" id="PiroplasmaDB:TpMuguga_04g00095"/>
<sequence length="222" mass="23714">MKIVKLILLVVLLCPYKSAHGADGVDKSQSSGANSLRASPGTQASTPSSGTTTPSAKSSGTNLKPVTLDITKTRSTNDCLYSDYGNYATFNPKPGHGFSKIVKRNKAVWTAKDDYATGVFLKDLGDKKKELSISLGDKVIILKKEGRKKPWIDITSKRNGENPNANDGSATVDPSNASSTGVSHGINLSVHSSDRRPTTDPSGRRPAEDSSARRPPEDSTRR</sequence>
<name>Q4N392_THEPA</name>
<feature type="signal peptide" evidence="2">
    <location>
        <begin position="1"/>
        <end position="21"/>
    </location>
</feature>
<dbReference type="AlphaFoldDB" id="Q4N392"/>
<dbReference type="KEGG" id="tpv:TP04_0095"/>
<protein>
    <submittedName>
        <fullName evidence="3">Uncharacterized protein</fullName>
    </submittedName>
</protein>
<keyword evidence="4" id="KW-1185">Reference proteome</keyword>
<dbReference type="GeneID" id="3500887"/>
<reference evidence="3 4" key="1">
    <citation type="journal article" date="2005" name="Science">
        <title>Genome sequence of Theileria parva, a bovine pathogen that transforms lymphocytes.</title>
        <authorList>
            <person name="Gardner M.J."/>
            <person name="Bishop R."/>
            <person name="Shah T."/>
            <person name="de Villiers E.P."/>
            <person name="Carlton J.M."/>
            <person name="Hall N."/>
            <person name="Ren Q."/>
            <person name="Paulsen I.T."/>
            <person name="Pain A."/>
            <person name="Berriman M."/>
            <person name="Wilson R.J.M."/>
            <person name="Sato S."/>
            <person name="Ralph S.A."/>
            <person name="Mann D.J."/>
            <person name="Xiong Z."/>
            <person name="Shallom S.J."/>
            <person name="Weidman J."/>
            <person name="Jiang L."/>
            <person name="Lynn J."/>
            <person name="Weaver B."/>
            <person name="Shoaibi A."/>
            <person name="Domingo A.R."/>
            <person name="Wasawo D."/>
            <person name="Crabtree J."/>
            <person name="Wortman J.R."/>
            <person name="Haas B."/>
            <person name="Angiuoli S.V."/>
            <person name="Creasy T.H."/>
            <person name="Lu C."/>
            <person name="Suh B."/>
            <person name="Silva J.C."/>
            <person name="Utterback T.R."/>
            <person name="Feldblyum T.V."/>
            <person name="Pertea M."/>
            <person name="Allen J."/>
            <person name="Nierman W.C."/>
            <person name="Taracha E.L.N."/>
            <person name="Salzberg S.L."/>
            <person name="White O.R."/>
            <person name="Fitzhugh H.A."/>
            <person name="Morzaria S."/>
            <person name="Venter J.C."/>
            <person name="Fraser C.M."/>
            <person name="Nene V."/>
        </authorList>
    </citation>
    <scope>NUCLEOTIDE SEQUENCE [LARGE SCALE GENOMIC DNA]</scope>
    <source>
        <strain evidence="3 4">Muguga</strain>
    </source>
</reference>
<evidence type="ECO:0000313" key="3">
    <source>
        <dbReference type="EMBL" id="EAN31447.1"/>
    </source>
</evidence>
<feature type="compositionally biased region" description="Polar residues" evidence="1">
    <location>
        <begin position="161"/>
        <end position="182"/>
    </location>
</feature>
<dbReference type="Proteomes" id="UP000001949">
    <property type="component" value="Unassembled WGS sequence"/>
</dbReference>
<organism evidence="3 4">
    <name type="scientific">Theileria parva</name>
    <name type="common">East coast fever infection agent</name>
    <dbReference type="NCBI Taxonomy" id="5875"/>
    <lineage>
        <taxon>Eukaryota</taxon>
        <taxon>Sar</taxon>
        <taxon>Alveolata</taxon>
        <taxon>Apicomplexa</taxon>
        <taxon>Aconoidasida</taxon>
        <taxon>Piroplasmida</taxon>
        <taxon>Theileriidae</taxon>
        <taxon>Theileria</taxon>
    </lineage>
</organism>
<keyword evidence="2" id="KW-0732">Signal</keyword>
<feature type="region of interest" description="Disordered" evidence="1">
    <location>
        <begin position="22"/>
        <end position="66"/>
    </location>
</feature>
<feature type="compositionally biased region" description="Polar residues" evidence="1">
    <location>
        <begin position="27"/>
        <end position="37"/>
    </location>
</feature>
<evidence type="ECO:0000256" key="1">
    <source>
        <dbReference type="SAM" id="MobiDB-lite"/>
    </source>
</evidence>
<feature type="chain" id="PRO_5004241473" evidence="2">
    <location>
        <begin position="22"/>
        <end position="222"/>
    </location>
</feature>